<dbReference type="Pfam" id="PF00201">
    <property type="entry name" value="UDPGT"/>
    <property type="match status" value="1"/>
</dbReference>
<dbReference type="FunFam" id="3.40.50.2000:FF:000019">
    <property type="entry name" value="Glycosyltransferase"/>
    <property type="match status" value="1"/>
</dbReference>
<organism evidence="4 5">
    <name type="scientific">Mikania micrantha</name>
    <name type="common">bitter vine</name>
    <dbReference type="NCBI Taxonomy" id="192012"/>
    <lineage>
        <taxon>Eukaryota</taxon>
        <taxon>Viridiplantae</taxon>
        <taxon>Streptophyta</taxon>
        <taxon>Embryophyta</taxon>
        <taxon>Tracheophyta</taxon>
        <taxon>Spermatophyta</taxon>
        <taxon>Magnoliopsida</taxon>
        <taxon>eudicotyledons</taxon>
        <taxon>Gunneridae</taxon>
        <taxon>Pentapetalae</taxon>
        <taxon>asterids</taxon>
        <taxon>campanulids</taxon>
        <taxon>Asterales</taxon>
        <taxon>Asteraceae</taxon>
        <taxon>Asteroideae</taxon>
        <taxon>Heliantheae alliance</taxon>
        <taxon>Eupatorieae</taxon>
        <taxon>Mikania</taxon>
    </lineage>
</organism>
<dbReference type="PANTHER" id="PTHR11926:SF1560">
    <property type="entry name" value="UDP-GLYCOSYLTRANSFERASE 74E1-RELATED"/>
    <property type="match status" value="1"/>
</dbReference>
<evidence type="ECO:0000313" key="5">
    <source>
        <dbReference type="Proteomes" id="UP000326396"/>
    </source>
</evidence>
<dbReference type="AlphaFoldDB" id="A0A5N6PJ19"/>
<dbReference type="OrthoDB" id="5835829at2759"/>
<evidence type="ECO:0000256" key="1">
    <source>
        <dbReference type="ARBA" id="ARBA00009995"/>
    </source>
</evidence>
<protein>
    <submittedName>
        <fullName evidence="4">Uncharacterized protein</fullName>
    </submittedName>
</protein>
<accession>A0A5N6PJ19</accession>
<reference evidence="4 5" key="1">
    <citation type="submission" date="2019-05" db="EMBL/GenBank/DDBJ databases">
        <title>Mikania micrantha, genome provides insights into the molecular mechanism of rapid growth.</title>
        <authorList>
            <person name="Liu B."/>
        </authorList>
    </citation>
    <scope>NUCLEOTIDE SEQUENCE [LARGE SCALE GENOMIC DNA]</scope>
    <source>
        <strain evidence="4">NLD-2019</strain>
        <tissue evidence="4">Leaf</tissue>
    </source>
</reference>
<evidence type="ECO:0000256" key="3">
    <source>
        <dbReference type="RuleBase" id="RU003718"/>
    </source>
</evidence>
<dbReference type="CDD" id="cd03784">
    <property type="entry name" value="GT1_Gtf-like"/>
    <property type="match status" value="1"/>
</dbReference>
<keyword evidence="2 3" id="KW-0808">Transferase</keyword>
<dbReference type="EMBL" id="SZYD01000004">
    <property type="protein sequence ID" value="KAD6454739.1"/>
    <property type="molecule type" value="Genomic_DNA"/>
</dbReference>
<dbReference type="GO" id="GO:0080043">
    <property type="term" value="F:quercetin 3-O-glucosyltransferase activity"/>
    <property type="evidence" value="ECO:0007669"/>
    <property type="project" value="TreeGrafter"/>
</dbReference>
<proteinExistence type="inferred from homology"/>
<dbReference type="PROSITE" id="PS00375">
    <property type="entry name" value="UDPGT"/>
    <property type="match status" value="1"/>
</dbReference>
<evidence type="ECO:0000313" key="4">
    <source>
        <dbReference type="EMBL" id="KAD6454739.1"/>
    </source>
</evidence>
<keyword evidence="5" id="KW-1185">Reference proteome</keyword>
<dbReference type="SUPFAM" id="SSF53756">
    <property type="entry name" value="UDP-Glycosyltransferase/glycogen phosphorylase"/>
    <property type="match status" value="1"/>
</dbReference>
<comment type="similarity">
    <text evidence="1 3">Belongs to the UDP-glycosyltransferase family.</text>
</comment>
<keyword evidence="3" id="KW-0328">Glycosyltransferase</keyword>
<dbReference type="PANTHER" id="PTHR11926">
    <property type="entry name" value="GLUCOSYL/GLUCURONOSYL TRANSFERASES"/>
    <property type="match status" value="1"/>
</dbReference>
<dbReference type="Gene3D" id="3.40.50.2000">
    <property type="entry name" value="Glycogen Phosphorylase B"/>
    <property type="match status" value="3"/>
</dbReference>
<gene>
    <name evidence="4" type="ORF">E3N88_09445</name>
</gene>
<comment type="caution">
    <text evidence="4">The sequence shown here is derived from an EMBL/GenBank/DDBJ whole genome shotgun (WGS) entry which is preliminary data.</text>
</comment>
<dbReference type="InterPro" id="IPR002213">
    <property type="entry name" value="UDP_glucos_trans"/>
</dbReference>
<dbReference type="InterPro" id="IPR035595">
    <property type="entry name" value="UDP_glycos_trans_CS"/>
</dbReference>
<dbReference type="Proteomes" id="UP000326396">
    <property type="component" value="Linkage Group LG12"/>
</dbReference>
<sequence>MKKQHDKISKSPHVLLITFPAQGHINPLIQFAKRLTSKGVKTTLITTIFFLKSNFIDKTNTTSIELEAISDGFDDGYANVDSPETYLKTFKEVGSRSLAELIKKLLSEGSTIDAIIYDSFVTWALDVAMEFGIICEWMRKKWKLMAIGPTLPSMYLDKRLEDDKDYGFNLYQAKHNECNNWLNDKPKKSVVYVSFGSSSQLGSEQMKEIAWGLSDSNVNFLWVVRKEEEEKLPNEIMEKKLTGKGMVVTWCRQLDVLAHESVGCFITHCGFNSILEAISLGVPMVGMPQWSDQITNAKFLEEIWDVGVRVKADENGIVRRENLVTCIKTIMEEERGVIVRTNAEKWRDLAKLAVDEGGSSDKDIDEFVYELIKA</sequence>
<dbReference type="GO" id="GO:0080044">
    <property type="term" value="F:quercetin 7-O-glucosyltransferase activity"/>
    <property type="evidence" value="ECO:0007669"/>
    <property type="project" value="TreeGrafter"/>
</dbReference>
<name>A0A5N6PJ19_9ASTR</name>
<evidence type="ECO:0000256" key="2">
    <source>
        <dbReference type="ARBA" id="ARBA00022679"/>
    </source>
</evidence>